<dbReference type="Pfam" id="PF00440">
    <property type="entry name" value="TetR_N"/>
    <property type="match status" value="1"/>
</dbReference>
<dbReference type="Gene3D" id="1.10.357.10">
    <property type="entry name" value="Tetracycline Repressor, domain 2"/>
    <property type="match status" value="1"/>
</dbReference>
<reference evidence="4 5" key="1">
    <citation type="submission" date="2020-10" db="EMBL/GenBank/DDBJ databases">
        <title>Genomic Encyclopedia of Type Strains, Phase IV (KMG-IV): sequencing the most valuable type-strain genomes for metagenomic binning, comparative biology and taxonomic classification.</title>
        <authorList>
            <person name="Goeker M."/>
        </authorList>
    </citation>
    <scope>NUCLEOTIDE SEQUENCE [LARGE SCALE GENOMIC DNA]</scope>
    <source>
        <strain evidence="4 5">DSM 4194</strain>
    </source>
</reference>
<gene>
    <name evidence="4" type="ORF">H4684_003621</name>
</gene>
<dbReference type="PROSITE" id="PS01081">
    <property type="entry name" value="HTH_TETR_1"/>
    <property type="match status" value="1"/>
</dbReference>
<dbReference type="PROSITE" id="PS50977">
    <property type="entry name" value="HTH_TETR_2"/>
    <property type="match status" value="1"/>
</dbReference>
<keyword evidence="1 2" id="KW-0238">DNA-binding</keyword>
<evidence type="ECO:0000256" key="2">
    <source>
        <dbReference type="PROSITE-ProRule" id="PRU00335"/>
    </source>
</evidence>
<name>A0ABR9H883_9BACT</name>
<organism evidence="4 5">
    <name type="scientific">Desulfomicrobium macestii</name>
    <dbReference type="NCBI Taxonomy" id="90731"/>
    <lineage>
        <taxon>Bacteria</taxon>
        <taxon>Pseudomonadati</taxon>
        <taxon>Thermodesulfobacteriota</taxon>
        <taxon>Desulfovibrionia</taxon>
        <taxon>Desulfovibrionales</taxon>
        <taxon>Desulfomicrobiaceae</taxon>
        <taxon>Desulfomicrobium</taxon>
    </lineage>
</organism>
<dbReference type="RefSeq" id="WP_192624778.1">
    <property type="nucleotide sequence ID" value="NZ_JADBGG010000038.1"/>
</dbReference>
<dbReference type="Pfam" id="PF17918">
    <property type="entry name" value="TetR_C_15"/>
    <property type="match status" value="1"/>
</dbReference>
<dbReference type="PANTHER" id="PTHR30055:SF223">
    <property type="entry name" value="HTH-TYPE TRANSCRIPTIONAL REGULATOR UIDR"/>
    <property type="match status" value="1"/>
</dbReference>
<dbReference type="InterPro" id="IPR023772">
    <property type="entry name" value="DNA-bd_HTH_TetR-type_CS"/>
</dbReference>
<evidence type="ECO:0000313" key="4">
    <source>
        <dbReference type="EMBL" id="MBE1426937.1"/>
    </source>
</evidence>
<dbReference type="InterPro" id="IPR041669">
    <property type="entry name" value="TetR_C_15"/>
</dbReference>
<accession>A0ABR9H883</accession>
<protein>
    <submittedName>
        <fullName evidence="4">AcrR family transcriptional regulator</fullName>
    </submittedName>
</protein>
<dbReference type="InterPro" id="IPR009057">
    <property type="entry name" value="Homeodomain-like_sf"/>
</dbReference>
<keyword evidence="5" id="KW-1185">Reference proteome</keyword>
<dbReference type="Proteomes" id="UP000639010">
    <property type="component" value="Unassembled WGS sequence"/>
</dbReference>
<dbReference type="InterPro" id="IPR001647">
    <property type="entry name" value="HTH_TetR"/>
</dbReference>
<feature type="DNA-binding region" description="H-T-H motif" evidence="2">
    <location>
        <begin position="43"/>
        <end position="62"/>
    </location>
</feature>
<feature type="domain" description="HTH tetR-type" evidence="3">
    <location>
        <begin position="20"/>
        <end position="80"/>
    </location>
</feature>
<dbReference type="EMBL" id="JADBGG010000038">
    <property type="protein sequence ID" value="MBE1426937.1"/>
    <property type="molecule type" value="Genomic_DNA"/>
</dbReference>
<evidence type="ECO:0000313" key="5">
    <source>
        <dbReference type="Proteomes" id="UP000639010"/>
    </source>
</evidence>
<evidence type="ECO:0000259" key="3">
    <source>
        <dbReference type="PROSITE" id="PS50977"/>
    </source>
</evidence>
<dbReference type="SUPFAM" id="SSF46689">
    <property type="entry name" value="Homeodomain-like"/>
    <property type="match status" value="1"/>
</dbReference>
<dbReference type="InterPro" id="IPR050109">
    <property type="entry name" value="HTH-type_TetR-like_transc_reg"/>
</dbReference>
<proteinExistence type="predicted"/>
<dbReference type="PRINTS" id="PR00455">
    <property type="entry name" value="HTHTETR"/>
</dbReference>
<sequence>MTIRKQRLNPRKQPVQIRSRATVDAILIAAAQVFEAHGYAAGTTNRIASKAGVSIGTLYQYFPSKEAIAVALLEQHISETGHRLHEWVGHMVVEQHGLGEALHDYVTEMMHIHSRQPRLQHMLLEEIPLPERVHQALLESERNAAKTMAGLLRLFPEVRQGVPEHTCFVIVQTVESLTHRFAVHPDDQFIPRTTFVDEIVAMLVAYLTYEALPQNAS</sequence>
<evidence type="ECO:0000256" key="1">
    <source>
        <dbReference type="ARBA" id="ARBA00023125"/>
    </source>
</evidence>
<dbReference type="PANTHER" id="PTHR30055">
    <property type="entry name" value="HTH-TYPE TRANSCRIPTIONAL REGULATOR RUTR"/>
    <property type="match status" value="1"/>
</dbReference>
<comment type="caution">
    <text evidence="4">The sequence shown here is derived from an EMBL/GenBank/DDBJ whole genome shotgun (WGS) entry which is preliminary data.</text>
</comment>